<sequence>MQQQEMPQAHICRNVGDVTWRYCRRTRRLGDVHRSIGMALGGEAGMRLVTRLGMPVSADTILRIARTQPSENCGVPRILGVDDWAWRRGQRYGTILVDLETNNVVDLLPDREKETLSGWLADHPGVEVIARDRAGAYARGAREGAPKAQQVADRWHLLRNCSDALQNVVERRYRVIRDIGKALMAQIDTDDQTRRERGKEELLQRRAARQQNNRHQDRRALFEEVTRLSGMGWSQLAIKRELGIDLKTIRKWLKDNQPGTWERTVFTENPADTHADYVRRRWLEGCRNATRLYREVCDRGYRESVKTFRQWVKVRLRDGVPAPVLSRASRKSSWRTPSSRQTVRLLTAEADTLPRNERAFVNAISSASPDVATAADLARRFQSMICNRETAALKPWLHDAATGPMSSFARGIRRDVEAVQAALTLPWSTGPVEGKINKLKLIKRSMYGRAGMDLLRSRIIGT</sequence>
<dbReference type="PANTHER" id="PTHR33498:SF1">
    <property type="entry name" value="TRANSPOSASE FOR INSERTION SEQUENCE ELEMENT IS1557"/>
    <property type="match status" value="1"/>
</dbReference>
<proteinExistence type="predicted"/>
<evidence type="ECO:0000313" key="3">
    <source>
        <dbReference type="EMBL" id="XBT92371.1"/>
    </source>
</evidence>
<dbReference type="RefSeq" id="WP_349956741.1">
    <property type="nucleotide sequence ID" value="NZ_CP157960.1"/>
</dbReference>
<dbReference type="NCBIfam" id="NF033550">
    <property type="entry name" value="transpos_ISL3"/>
    <property type="match status" value="1"/>
</dbReference>
<evidence type="ECO:0000259" key="2">
    <source>
        <dbReference type="Pfam" id="PF01610"/>
    </source>
</evidence>
<gene>
    <name evidence="3" type="ORF">ABM479_16565</name>
</gene>
<feature type="domain" description="Transposase IS204/IS1001/IS1096/IS1165 DDE" evidence="2">
    <location>
        <begin position="79"/>
        <end position="224"/>
    </location>
</feature>
<feature type="region of interest" description="Disordered" evidence="1">
    <location>
        <begin position="191"/>
        <end position="216"/>
    </location>
</feature>
<reference evidence="3" key="1">
    <citation type="submission" date="2024-06" db="EMBL/GenBank/DDBJ databases">
        <authorList>
            <person name="Li T."/>
            <person name="Gao R."/>
        </authorList>
    </citation>
    <scope>NUCLEOTIDE SEQUENCE</scope>
    <source>
        <strain evidence="3">ZPR3</strain>
    </source>
</reference>
<evidence type="ECO:0000256" key="1">
    <source>
        <dbReference type="SAM" id="MobiDB-lite"/>
    </source>
</evidence>
<dbReference type="EMBL" id="CP157960">
    <property type="protein sequence ID" value="XBT92371.1"/>
    <property type="molecule type" value="Genomic_DNA"/>
</dbReference>
<organism evidence="3">
    <name type="scientific">Rhizobium sp. ZPR3</name>
    <dbReference type="NCBI Taxonomy" id="3158967"/>
    <lineage>
        <taxon>Bacteria</taxon>
        <taxon>Pseudomonadati</taxon>
        <taxon>Pseudomonadota</taxon>
        <taxon>Alphaproteobacteria</taxon>
        <taxon>Hyphomicrobiales</taxon>
        <taxon>Rhizobiaceae</taxon>
        <taxon>Rhizobium/Agrobacterium group</taxon>
        <taxon>Rhizobium</taxon>
    </lineage>
</organism>
<accession>A0AAU7RQF5</accession>
<dbReference type="InterPro" id="IPR002560">
    <property type="entry name" value="Transposase_DDE"/>
</dbReference>
<protein>
    <submittedName>
        <fullName evidence="3">ISL3 family transposase</fullName>
    </submittedName>
</protein>
<dbReference type="PANTHER" id="PTHR33498">
    <property type="entry name" value="TRANSPOSASE FOR INSERTION SEQUENCE ELEMENT IS1557"/>
    <property type="match status" value="1"/>
</dbReference>
<name>A0AAU7RQF5_9HYPH</name>
<dbReference type="AlphaFoldDB" id="A0AAU7RQF5"/>
<dbReference type="InterPro" id="IPR047951">
    <property type="entry name" value="Transpos_ISL3"/>
</dbReference>
<feature type="compositionally biased region" description="Basic and acidic residues" evidence="1">
    <location>
        <begin position="191"/>
        <end position="204"/>
    </location>
</feature>
<feature type="domain" description="Transposase IS204/IS1001/IS1096/IS1165 DDE" evidence="2">
    <location>
        <begin position="340"/>
        <end position="459"/>
    </location>
</feature>
<dbReference type="Pfam" id="PF01610">
    <property type="entry name" value="DDE_Tnp_ISL3"/>
    <property type="match status" value="2"/>
</dbReference>